<dbReference type="Proteomes" id="UP000023758">
    <property type="component" value="Unassembled WGS sequence"/>
</dbReference>
<dbReference type="InterPro" id="IPR001841">
    <property type="entry name" value="Znf_RING"/>
</dbReference>
<dbReference type="OrthoDB" id="4207736at2759"/>
<keyword evidence="1" id="KW-0479">Metal-binding</keyword>
<feature type="compositionally biased region" description="Polar residues" evidence="2">
    <location>
        <begin position="376"/>
        <end position="389"/>
    </location>
</feature>
<name>A0A022VWE1_TRIRU</name>
<dbReference type="GO" id="GO:0008270">
    <property type="term" value="F:zinc ion binding"/>
    <property type="evidence" value="ECO:0007669"/>
    <property type="project" value="UniProtKB-KW"/>
</dbReference>
<dbReference type="HOGENOM" id="CLU_573891_0_0_1"/>
<evidence type="ECO:0000313" key="4">
    <source>
        <dbReference type="EMBL" id="EZF50038.1"/>
    </source>
</evidence>
<accession>A0A022VWE1</accession>
<proteinExistence type="predicted"/>
<protein>
    <recommendedName>
        <fullName evidence="3">RING-type domain-containing protein</fullName>
    </recommendedName>
</protein>
<feature type="region of interest" description="Disordered" evidence="2">
    <location>
        <begin position="344"/>
        <end position="407"/>
    </location>
</feature>
<evidence type="ECO:0000256" key="2">
    <source>
        <dbReference type="SAM" id="MobiDB-lite"/>
    </source>
</evidence>
<evidence type="ECO:0000256" key="1">
    <source>
        <dbReference type="PROSITE-ProRule" id="PRU00175"/>
    </source>
</evidence>
<dbReference type="InterPro" id="IPR039903">
    <property type="entry name" value="Zswim2"/>
</dbReference>
<feature type="region of interest" description="Disordered" evidence="2">
    <location>
        <begin position="434"/>
        <end position="454"/>
    </location>
</feature>
<feature type="compositionally biased region" description="Polar residues" evidence="2">
    <location>
        <begin position="359"/>
        <end position="369"/>
    </location>
</feature>
<evidence type="ECO:0000259" key="3">
    <source>
        <dbReference type="PROSITE" id="PS50089"/>
    </source>
</evidence>
<dbReference type="GO" id="GO:0061630">
    <property type="term" value="F:ubiquitin protein ligase activity"/>
    <property type="evidence" value="ECO:0007669"/>
    <property type="project" value="InterPro"/>
</dbReference>
<feature type="compositionally biased region" description="Acidic residues" evidence="2">
    <location>
        <begin position="346"/>
        <end position="358"/>
    </location>
</feature>
<dbReference type="InterPro" id="IPR013083">
    <property type="entry name" value="Znf_RING/FYVE/PHD"/>
</dbReference>
<dbReference type="SUPFAM" id="SSF57850">
    <property type="entry name" value="RING/U-box"/>
    <property type="match status" value="1"/>
</dbReference>
<dbReference type="PANTHER" id="PTHR21540">
    <property type="entry name" value="RING FINGER AND SWIM DOMAIN-CONTAINING PROTEIN 2"/>
    <property type="match status" value="1"/>
</dbReference>
<dbReference type="AlphaFoldDB" id="A0A022VWE1"/>
<keyword evidence="1" id="KW-0863">Zinc-finger</keyword>
<feature type="region of interest" description="Disordered" evidence="2">
    <location>
        <begin position="207"/>
        <end position="229"/>
    </location>
</feature>
<dbReference type="Gene3D" id="3.30.40.10">
    <property type="entry name" value="Zinc/RING finger domain, C3HC4 (zinc finger)"/>
    <property type="match status" value="1"/>
</dbReference>
<organism evidence="4">
    <name type="scientific">Trichophyton rubrum CBS 288.86</name>
    <dbReference type="NCBI Taxonomy" id="1215330"/>
    <lineage>
        <taxon>Eukaryota</taxon>
        <taxon>Fungi</taxon>
        <taxon>Dikarya</taxon>
        <taxon>Ascomycota</taxon>
        <taxon>Pezizomycotina</taxon>
        <taxon>Eurotiomycetes</taxon>
        <taxon>Eurotiomycetidae</taxon>
        <taxon>Onygenales</taxon>
        <taxon>Arthrodermataceae</taxon>
        <taxon>Trichophyton</taxon>
    </lineage>
</organism>
<dbReference type="EMBL" id="KK207892">
    <property type="protein sequence ID" value="EZF50038.1"/>
    <property type="molecule type" value="Genomic_DNA"/>
</dbReference>
<reference evidence="4" key="1">
    <citation type="submission" date="2014-02" db="EMBL/GenBank/DDBJ databases">
        <title>The Genome Sequence of Trichophyton rubrum (morphotype fischeri) CBS 288.86.</title>
        <authorList>
            <consortium name="The Broad Institute Genomics Platform"/>
            <person name="Cuomo C.A."/>
            <person name="White T.C."/>
            <person name="Graser Y."/>
            <person name="Martinez-Rossi N."/>
            <person name="Heitman J."/>
            <person name="Young S.K."/>
            <person name="Zeng Q."/>
            <person name="Gargeya S."/>
            <person name="Abouelleil A."/>
            <person name="Alvarado L."/>
            <person name="Chapman S.B."/>
            <person name="Gainer-Dewar J."/>
            <person name="Goldberg J."/>
            <person name="Griggs A."/>
            <person name="Gujja S."/>
            <person name="Hansen M."/>
            <person name="Howarth C."/>
            <person name="Imamovic A."/>
            <person name="Larimer J."/>
            <person name="Martinez D."/>
            <person name="Murphy C."/>
            <person name="Pearson M.D."/>
            <person name="Persinoti G."/>
            <person name="Poon T."/>
            <person name="Priest M."/>
            <person name="Roberts A.D."/>
            <person name="Saif S."/>
            <person name="Shea T.D."/>
            <person name="Sykes S.N."/>
            <person name="Wortman J."/>
            <person name="Nusbaum C."/>
            <person name="Birren B."/>
        </authorList>
    </citation>
    <scope>NUCLEOTIDE SEQUENCE [LARGE SCALE GENOMIC DNA]</scope>
    <source>
        <strain evidence="4">CBS 288.86</strain>
    </source>
</reference>
<sequence length="541" mass="59715">MPAWKSNPRIYNSCLSSAVLASTPEIESENGMALPPHRSHTCNLKEDTPARPSEMGSIFSGHASYTPLWHSDPTPDYWSSSIGDDAHSIVPVSEQERLEDIIGISLERTCYGFAPSQGRRCRNPIARHSLNIASRLLNLGNEQLCNGHDISQTLERLVPLSFAGDIINTRPQLYPSGGQRRSLLHWRKDNPPMLSLLALLSHSGSQRFGGRASDQRDTSSGQPTFVPVPRPIISRQSISQPPIAHLPTALSNSSNTTPVRYTARKSIKPNEDCPVCQEVLVPGLRSRRHTRPLDGPRTTWCMAQCGSNFHAECIEEWKRSFSDHVQPSCPCCRTPWMNHGDYSWPEVEEEEEEEEESTTDSNDSRNATQPLPYASRGSSEQDSSGQSNEEQLEKEETSSGDSSPEEENLVAYTLSDNEGSTASSIEAVDQVEPEGAGTDLENPNIEDHTLLPENNTSTSALILAPDYSRETPSQPILEQYISPSVDSSLAGTYSHATTQTEISIPQFINRDDKDDDPDHGSCLGPLVNIWHRVPSILLKLS</sequence>
<gene>
    <name evidence="4" type="ORF">H103_06477</name>
</gene>
<dbReference type="PROSITE" id="PS50089">
    <property type="entry name" value="ZF_RING_2"/>
    <property type="match status" value="1"/>
</dbReference>
<keyword evidence="1" id="KW-0862">Zinc</keyword>
<feature type="domain" description="RING-type" evidence="3">
    <location>
        <begin position="273"/>
        <end position="333"/>
    </location>
</feature>